<gene>
    <name evidence="5" type="primary">AUGUSTUS-3.0.2_06586</name>
    <name evidence="5" type="ORF">TcasGA2_TC006586</name>
</gene>
<evidence type="ECO:0000313" key="5">
    <source>
        <dbReference type="EMBL" id="EFA08885.1"/>
    </source>
</evidence>
<protein>
    <submittedName>
        <fullName evidence="5">Connectin-like Protein</fullName>
    </submittedName>
</protein>
<evidence type="ECO:0000313" key="6">
    <source>
        <dbReference type="Proteomes" id="UP000007266"/>
    </source>
</evidence>
<dbReference type="Proteomes" id="UP000007266">
    <property type="component" value="Linkage group 8"/>
</dbReference>
<feature type="signal peptide" evidence="4">
    <location>
        <begin position="1"/>
        <end position="19"/>
    </location>
</feature>
<name>D6WXP8_TRICA</name>
<dbReference type="HOGENOM" id="CLU_837666_0_0_1"/>
<dbReference type="AlphaFoldDB" id="D6WXP8"/>
<dbReference type="InterPro" id="IPR050328">
    <property type="entry name" value="Dev_Immune_Receptor"/>
</dbReference>
<evidence type="ECO:0000256" key="1">
    <source>
        <dbReference type="ARBA" id="ARBA00022614"/>
    </source>
</evidence>
<dbReference type="InterPro" id="IPR003591">
    <property type="entry name" value="Leu-rich_rpt_typical-subtyp"/>
</dbReference>
<dbReference type="STRING" id="7070.D6WXP8"/>
<dbReference type="PANTHER" id="PTHR24373">
    <property type="entry name" value="SLIT RELATED LEUCINE-RICH REPEAT NEURONAL PROTEIN"/>
    <property type="match status" value="1"/>
</dbReference>
<dbReference type="eggNOG" id="KOG0619">
    <property type="taxonomic scope" value="Eukaryota"/>
</dbReference>
<dbReference type="OMA" id="GIFEMEC"/>
<keyword evidence="2 4" id="KW-0732">Signal</keyword>
<evidence type="ECO:0000256" key="4">
    <source>
        <dbReference type="SAM" id="SignalP"/>
    </source>
</evidence>
<evidence type="ECO:0000256" key="3">
    <source>
        <dbReference type="ARBA" id="ARBA00022737"/>
    </source>
</evidence>
<proteinExistence type="predicted"/>
<dbReference type="PANTHER" id="PTHR24373:SF370">
    <property type="entry name" value="FISH-LIPS, ISOFORM E"/>
    <property type="match status" value="1"/>
</dbReference>
<dbReference type="InterPro" id="IPR001611">
    <property type="entry name" value="Leu-rich_rpt"/>
</dbReference>
<dbReference type="Gene3D" id="3.80.10.10">
    <property type="entry name" value="Ribonuclease Inhibitor"/>
    <property type="match status" value="2"/>
</dbReference>
<keyword evidence="6" id="KW-1185">Reference proteome</keyword>
<dbReference type="Pfam" id="PF13855">
    <property type="entry name" value="LRR_8"/>
    <property type="match status" value="1"/>
</dbReference>
<reference evidence="5 6" key="1">
    <citation type="journal article" date="2008" name="Nature">
        <title>The genome of the model beetle and pest Tribolium castaneum.</title>
        <authorList>
            <consortium name="Tribolium Genome Sequencing Consortium"/>
            <person name="Richards S."/>
            <person name="Gibbs R.A."/>
            <person name="Weinstock G.M."/>
            <person name="Brown S.J."/>
            <person name="Denell R."/>
            <person name="Beeman R.W."/>
            <person name="Gibbs R."/>
            <person name="Beeman R.W."/>
            <person name="Brown S.J."/>
            <person name="Bucher G."/>
            <person name="Friedrich M."/>
            <person name="Grimmelikhuijzen C.J."/>
            <person name="Klingler M."/>
            <person name="Lorenzen M."/>
            <person name="Richards S."/>
            <person name="Roth S."/>
            <person name="Schroder R."/>
            <person name="Tautz D."/>
            <person name="Zdobnov E.M."/>
            <person name="Muzny D."/>
            <person name="Gibbs R.A."/>
            <person name="Weinstock G.M."/>
            <person name="Attaway T."/>
            <person name="Bell S."/>
            <person name="Buhay C.J."/>
            <person name="Chandrabose M.N."/>
            <person name="Chavez D."/>
            <person name="Clerk-Blankenburg K.P."/>
            <person name="Cree A."/>
            <person name="Dao M."/>
            <person name="Davis C."/>
            <person name="Chacko J."/>
            <person name="Dinh H."/>
            <person name="Dugan-Rocha S."/>
            <person name="Fowler G."/>
            <person name="Garner T.T."/>
            <person name="Garnes J."/>
            <person name="Gnirke A."/>
            <person name="Hawes A."/>
            <person name="Hernandez J."/>
            <person name="Hines S."/>
            <person name="Holder M."/>
            <person name="Hume J."/>
            <person name="Jhangiani S.N."/>
            <person name="Joshi V."/>
            <person name="Khan Z.M."/>
            <person name="Jackson L."/>
            <person name="Kovar C."/>
            <person name="Kowis A."/>
            <person name="Lee S."/>
            <person name="Lewis L.R."/>
            <person name="Margolis J."/>
            <person name="Morgan M."/>
            <person name="Nazareth L.V."/>
            <person name="Nguyen N."/>
            <person name="Okwuonu G."/>
            <person name="Parker D."/>
            <person name="Richards S."/>
            <person name="Ruiz S.J."/>
            <person name="Santibanez J."/>
            <person name="Savard J."/>
            <person name="Scherer S.E."/>
            <person name="Schneider B."/>
            <person name="Sodergren E."/>
            <person name="Tautz D."/>
            <person name="Vattahil S."/>
            <person name="Villasana D."/>
            <person name="White C.S."/>
            <person name="Wright R."/>
            <person name="Park Y."/>
            <person name="Beeman R.W."/>
            <person name="Lord J."/>
            <person name="Oppert B."/>
            <person name="Lorenzen M."/>
            <person name="Brown S."/>
            <person name="Wang L."/>
            <person name="Savard J."/>
            <person name="Tautz D."/>
            <person name="Richards S."/>
            <person name="Weinstock G."/>
            <person name="Gibbs R.A."/>
            <person name="Liu Y."/>
            <person name="Worley K."/>
            <person name="Weinstock G."/>
            <person name="Elsik C.G."/>
            <person name="Reese J.T."/>
            <person name="Elhaik E."/>
            <person name="Landan G."/>
            <person name="Graur D."/>
            <person name="Arensburger P."/>
            <person name="Atkinson P."/>
            <person name="Beeman R.W."/>
            <person name="Beidler J."/>
            <person name="Brown S.J."/>
            <person name="Demuth J.P."/>
            <person name="Drury D.W."/>
            <person name="Du Y.Z."/>
            <person name="Fujiwara H."/>
            <person name="Lorenzen M."/>
            <person name="Maselli V."/>
            <person name="Osanai M."/>
            <person name="Park Y."/>
            <person name="Robertson H.M."/>
            <person name="Tu Z."/>
            <person name="Wang J.J."/>
            <person name="Wang S."/>
            <person name="Richards S."/>
            <person name="Song H."/>
            <person name="Zhang L."/>
            <person name="Sodergren E."/>
            <person name="Werner D."/>
            <person name="Stanke M."/>
            <person name="Morgenstern B."/>
            <person name="Solovyev V."/>
            <person name="Kosarev P."/>
            <person name="Brown G."/>
            <person name="Chen H.C."/>
            <person name="Ermolaeva O."/>
            <person name="Hlavina W."/>
            <person name="Kapustin Y."/>
            <person name="Kiryutin B."/>
            <person name="Kitts P."/>
            <person name="Maglott D."/>
            <person name="Pruitt K."/>
            <person name="Sapojnikov V."/>
            <person name="Souvorov A."/>
            <person name="Mackey A.J."/>
            <person name="Waterhouse R.M."/>
            <person name="Wyder S."/>
            <person name="Zdobnov E.M."/>
            <person name="Zdobnov E.M."/>
            <person name="Wyder S."/>
            <person name="Kriventseva E.V."/>
            <person name="Kadowaki T."/>
            <person name="Bork P."/>
            <person name="Aranda M."/>
            <person name="Bao R."/>
            <person name="Beermann A."/>
            <person name="Berns N."/>
            <person name="Bolognesi R."/>
            <person name="Bonneton F."/>
            <person name="Bopp D."/>
            <person name="Brown S.J."/>
            <person name="Bucher G."/>
            <person name="Butts T."/>
            <person name="Chaumot A."/>
            <person name="Denell R.E."/>
            <person name="Ferrier D.E."/>
            <person name="Friedrich M."/>
            <person name="Gordon C.M."/>
            <person name="Jindra M."/>
            <person name="Klingler M."/>
            <person name="Lan Q."/>
            <person name="Lattorff H.M."/>
            <person name="Laudet V."/>
            <person name="von Levetsow C."/>
            <person name="Liu Z."/>
            <person name="Lutz R."/>
            <person name="Lynch J.A."/>
            <person name="da Fonseca R.N."/>
            <person name="Posnien N."/>
            <person name="Reuter R."/>
            <person name="Roth S."/>
            <person name="Savard J."/>
            <person name="Schinko J.B."/>
            <person name="Schmitt C."/>
            <person name="Schoppmeier M."/>
            <person name="Schroder R."/>
            <person name="Shippy T.D."/>
            <person name="Simonnet F."/>
            <person name="Marques-Souza H."/>
            <person name="Tautz D."/>
            <person name="Tomoyasu Y."/>
            <person name="Trauner J."/>
            <person name="Van der Zee M."/>
            <person name="Vervoort M."/>
            <person name="Wittkopp N."/>
            <person name="Wimmer E.A."/>
            <person name="Yang X."/>
            <person name="Jones A.K."/>
            <person name="Sattelle D.B."/>
            <person name="Ebert P.R."/>
            <person name="Nelson D."/>
            <person name="Scott J.G."/>
            <person name="Beeman R.W."/>
            <person name="Muthukrishnan S."/>
            <person name="Kramer K.J."/>
            <person name="Arakane Y."/>
            <person name="Beeman R.W."/>
            <person name="Zhu Q."/>
            <person name="Hogenkamp D."/>
            <person name="Dixit R."/>
            <person name="Oppert B."/>
            <person name="Jiang H."/>
            <person name="Zou Z."/>
            <person name="Marshall J."/>
            <person name="Elpidina E."/>
            <person name="Vinokurov K."/>
            <person name="Oppert C."/>
            <person name="Zou Z."/>
            <person name="Evans J."/>
            <person name="Lu Z."/>
            <person name="Zhao P."/>
            <person name="Sumathipala N."/>
            <person name="Altincicek B."/>
            <person name="Vilcinskas A."/>
            <person name="Williams M."/>
            <person name="Hultmark D."/>
            <person name="Hetru C."/>
            <person name="Jiang H."/>
            <person name="Grimmelikhuijzen C.J."/>
            <person name="Hauser F."/>
            <person name="Cazzamali G."/>
            <person name="Williamson M."/>
            <person name="Park Y."/>
            <person name="Li B."/>
            <person name="Tanaka Y."/>
            <person name="Predel R."/>
            <person name="Neupert S."/>
            <person name="Schachtner J."/>
            <person name="Verleyen P."/>
            <person name="Raible F."/>
            <person name="Bork P."/>
            <person name="Friedrich M."/>
            <person name="Walden K.K."/>
            <person name="Robertson H.M."/>
            <person name="Angeli S."/>
            <person name="Foret S."/>
            <person name="Bucher G."/>
            <person name="Schuetz S."/>
            <person name="Maleszka R."/>
            <person name="Wimmer E.A."/>
            <person name="Beeman R.W."/>
            <person name="Lorenzen M."/>
            <person name="Tomoyasu Y."/>
            <person name="Miller S.C."/>
            <person name="Grossmann D."/>
            <person name="Bucher G."/>
        </authorList>
    </citation>
    <scope>NUCLEOTIDE SEQUENCE [LARGE SCALE GENOMIC DNA]</scope>
    <source>
        <strain evidence="5 6">Georgia GA2</strain>
    </source>
</reference>
<dbReference type="Pfam" id="PF13306">
    <property type="entry name" value="LRR_5"/>
    <property type="match status" value="1"/>
</dbReference>
<dbReference type="SMART" id="SM00369">
    <property type="entry name" value="LRR_TYP"/>
    <property type="match status" value="9"/>
</dbReference>
<keyword evidence="1" id="KW-0433">Leucine-rich repeat</keyword>
<dbReference type="PhylomeDB" id="D6WXP8"/>
<organism evidence="5 6">
    <name type="scientific">Tribolium castaneum</name>
    <name type="common">Red flour beetle</name>
    <dbReference type="NCBI Taxonomy" id="7070"/>
    <lineage>
        <taxon>Eukaryota</taxon>
        <taxon>Metazoa</taxon>
        <taxon>Ecdysozoa</taxon>
        <taxon>Arthropoda</taxon>
        <taxon>Hexapoda</taxon>
        <taxon>Insecta</taxon>
        <taxon>Pterygota</taxon>
        <taxon>Neoptera</taxon>
        <taxon>Endopterygota</taxon>
        <taxon>Coleoptera</taxon>
        <taxon>Polyphaga</taxon>
        <taxon>Cucujiformia</taxon>
        <taxon>Tenebrionidae</taxon>
        <taxon>Tenebrionidae incertae sedis</taxon>
        <taxon>Tribolium</taxon>
    </lineage>
</organism>
<feature type="chain" id="PRO_5003090043" evidence="4">
    <location>
        <begin position="20"/>
        <end position="345"/>
    </location>
</feature>
<evidence type="ECO:0000256" key="2">
    <source>
        <dbReference type="ARBA" id="ARBA00022729"/>
    </source>
</evidence>
<sequence length="345" mass="39994">MNGASIFLILVVIIQVVQTRRYIFQSAKIFSRNSAEDPTKKQIFRALESIDQHRFASAVDLKVETSKLFLYKGAVKSLPYLKALRLKQCGVELLAPGAFQNLPQIDLIHLQDNNLRTIEEGVFSYLPVRELWLHRNRIRIIRSGAFDNMPHLEIIKLNNNSLASWDINWFSNTPKLTQVFFRKNHIREIPARAFANLKSSHKVEGHELVDLKIYLSHNRIRMIHPQAFDGLDALDELSLNRNMIEKIEESFFSHFTELNKLELAWNEITEIDEDAFRNLNEILELDLSGNFLQCVPFKVVAIAKKVNVTGIFEMECDCLGNLREKLSNEKLPNRIFRNDKKCAFD</sequence>
<dbReference type="InParanoid" id="D6WXP8"/>
<dbReference type="EMBL" id="KQ971362">
    <property type="protein sequence ID" value="EFA08885.1"/>
    <property type="molecule type" value="Genomic_DNA"/>
</dbReference>
<reference evidence="5 6" key="2">
    <citation type="journal article" date="2010" name="Nucleic Acids Res.">
        <title>BeetleBase in 2010: revisions to provide comprehensive genomic information for Tribolium castaneum.</title>
        <authorList>
            <person name="Kim H.S."/>
            <person name="Murphy T."/>
            <person name="Xia J."/>
            <person name="Caragea D."/>
            <person name="Park Y."/>
            <person name="Beeman R.W."/>
            <person name="Lorenzen M.D."/>
            <person name="Butcher S."/>
            <person name="Manak J.R."/>
            <person name="Brown S.J."/>
        </authorList>
    </citation>
    <scope>GENOME REANNOTATION</scope>
    <source>
        <strain evidence="5 6">Georgia GA2</strain>
    </source>
</reference>
<accession>D6WXP8</accession>
<dbReference type="SUPFAM" id="SSF52058">
    <property type="entry name" value="L domain-like"/>
    <property type="match status" value="1"/>
</dbReference>
<dbReference type="InterPro" id="IPR026906">
    <property type="entry name" value="LRR_5"/>
</dbReference>
<keyword evidence="3" id="KW-0677">Repeat</keyword>
<dbReference type="InterPro" id="IPR032675">
    <property type="entry name" value="LRR_dom_sf"/>
</dbReference>